<sequence length="208" mass="23148">MTSAYTLLIHSIEGAPLQPRGALGRLKGSSTLYVSINQEGAEVHRTPKKSEFGAPWDSLYILSAKSESSKISFRLMRDPFLPRPDICLGTNDTDIGSLLDMCPPDDESIYARLEIKPKSRDPHSSDKIILSVRLVRQLDAIEKAIDVAKVSSKRLESSLSSIIDKLDNLLRLGDAISEIHPYFSIAWKVLTVVYQVAKKTERGRREAP</sequence>
<evidence type="ECO:0000313" key="2">
    <source>
        <dbReference type="Proteomes" id="UP001221142"/>
    </source>
</evidence>
<dbReference type="EMBL" id="JARKIF010000015">
    <property type="protein sequence ID" value="KAJ7622242.1"/>
    <property type="molecule type" value="Genomic_DNA"/>
</dbReference>
<dbReference type="AlphaFoldDB" id="A0AAD7FG49"/>
<evidence type="ECO:0000313" key="1">
    <source>
        <dbReference type="EMBL" id="KAJ7622242.1"/>
    </source>
</evidence>
<dbReference type="Proteomes" id="UP001221142">
    <property type="component" value="Unassembled WGS sequence"/>
</dbReference>
<gene>
    <name evidence="1" type="ORF">FB45DRAFT_1006236</name>
</gene>
<name>A0AAD7FG49_9AGAR</name>
<protein>
    <submittedName>
        <fullName evidence="1">Uncharacterized protein</fullName>
    </submittedName>
</protein>
<reference evidence="1" key="1">
    <citation type="submission" date="2023-03" db="EMBL/GenBank/DDBJ databases">
        <title>Massive genome expansion in bonnet fungi (Mycena s.s.) driven by repeated elements and novel gene families across ecological guilds.</title>
        <authorList>
            <consortium name="Lawrence Berkeley National Laboratory"/>
            <person name="Harder C.B."/>
            <person name="Miyauchi S."/>
            <person name="Viragh M."/>
            <person name="Kuo A."/>
            <person name="Thoen E."/>
            <person name="Andreopoulos B."/>
            <person name="Lu D."/>
            <person name="Skrede I."/>
            <person name="Drula E."/>
            <person name="Henrissat B."/>
            <person name="Morin E."/>
            <person name="Kohler A."/>
            <person name="Barry K."/>
            <person name="LaButti K."/>
            <person name="Morin E."/>
            <person name="Salamov A."/>
            <person name="Lipzen A."/>
            <person name="Mereny Z."/>
            <person name="Hegedus B."/>
            <person name="Baldrian P."/>
            <person name="Stursova M."/>
            <person name="Weitz H."/>
            <person name="Taylor A."/>
            <person name="Grigoriev I.V."/>
            <person name="Nagy L.G."/>
            <person name="Martin F."/>
            <person name="Kauserud H."/>
        </authorList>
    </citation>
    <scope>NUCLEOTIDE SEQUENCE</scope>
    <source>
        <strain evidence="1">9284</strain>
    </source>
</reference>
<proteinExistence type="predicted"/>
<organism evidence="1 2">
    <name type="scientific">Roridomyces roridus</name>
    <dbReference type="NCBI Taxonomy" id="1738132"/>
    <lineage>
        <taxon>Eukaryota</taxon>
        <taxon>Fungi</taxon>
        <taxon>Dikarya</taxon>
        <taxon>Basidiomycota</taxon>
        <taxon>Agaricomycotina</taxon>
        <taxon>Agaricomycetes</taxon>
        <taxon>Agaricomycetidae</taxon>
        <taxon>Agaricales</taxon>
        <taxon>Marasmiineae</taxon>
        <taxon>Mycenaceae</taxon>
        <taxon>Roridomyces</taxon>
    </lineage>
</organism>
<comment type="caution">
    <text evidence="1">The sequence shown here is derived from an EMBL/GenBank/DDBJ whole genome shotgun (WGS) entry which is preliminary data.</text>
</comment>
<accession>A0AAD7FG49</accession>
<keyword evidence="2" id="KW-1185">Reference proteome</keyword>